<dbReference type="EMBL" id="JAHJDP010000032">
    <property type="protein sequence ID" value="MBU2690631.1"/>
    <property type="molecule type" value="Genomic_DNA"/>
</dbReference>
<evidence type="ECO:0000313" key="2">
    <source>
        <dbReference type="Proteomes" id="UP000777784"/>
    </source>
</evidence>
<protein>
    <submittedName>
        <fullName evidence="1">Uncharacterized protein</fullName>
    </submittedName>
</protein>
<sequence length="411" mass="46960">MNRPDHFELPAVPFAQHPEFERALRRLMEWTIPALLKRSSEVLPQALFLSGTAAWGEMSGVPCSNGLWLPLSDIDLSLVVKHRTPELKGILEHDLQQNFRERGRATGLSASPVTIGTYDIKKLRLQAPTLGVAEMRRAGCCLWGDAKLLYRFPDPERDGLRRWEIIRLLFNRSMELVEACAAADKAAATGDEEAAWKRGYLTAKMSSDLGTILLAMEGRLLWGMANRLSVLDDWVSEGLLPKALGDFLKESVRCRQDPTSLQPERKTSWDRLEPLADMLGWLHWTWDRILDKYNLTERPFPHTVLRWEEGGLRDRFRQLRQILTTPQERGKLRSLANWWGMRPAACFRSSLGSTCLMYLLLLDPGREQWSLSAREHLGGLSPWVDGRSREAPRSALQELGRWIVWMRGIEG</sequence>
<reference evidence="1" key="1">
    <citation type="submission" date="2021-05" db="EMBL/GenBank/DDBJ databases">
        <title>Energy efficiency and biological interactions define the core microbiome of deep oligotrophic groundwater.</title>
        <authorList>
            <person name="Mehrshad M."/>
            <person name="Lopez-Fernandez M."/>
            <person name="Bell E."/>
            <person name="Bernier-Latmani R."/>
            <person name="Bertilsson S."/>
            <person name="Dopson M."/>
        </authorList>
    </citation>
    <scope>NUCLEOTIDE SEQUENCE</scope>
    <source>
        <strain evidence="1">Modern_marine.mb.64</strain>
    </source>
</reference>
<dbReference type="AlphaFoldDB" id="A0A948RVA8"/>
<proteinExistence type="predicted"/>
<gene>
    <name evidence="1" type="ORF">KJ970_06845</name>
</gene>
<name>A0A948RVA8_UNCEI</name>
<comment type="caution">
    <text evidence="1">The sequence shown here is derived from an EMBL/GenBank/DDBJ whole genome shotgun (WGS) entry which is preliminary data.</text>
</comment>
<evidence type="ECO:0000313" key="1">
    <source>
        <dbReference type="EMBL" id="MBU2690631.1"/>
    </source>
</evidence>
<dbReference type="Proteomes" id="UP000777784">
    <property type="component" value="Unassembled WGS sequence"/>
</dbReference>
<organism evidence="1 2">
    <name type="scientific">Eiseniibacteriota bacterium</name>
    <dbReference type="NCBI Taxonomy" id="2212470"/>
    <lineage>
        <taxon>Bacteria</taxon>
        <taxon>Candidatus Eiseniibacteriota</taxon>
    </lineage>
</organism>
<accession>A0A948RVA8</accession>